<dbReference type="Proteomes" id="UP000789920">
    <property type="component" value="Unassembled WGS sequence"/>
</dbReference>
<organism evidence="1 2">
    <name type="scientific">Racocetra persica</name>
    <dbReference type="NCBI Taxonomy" id="160502"/>
    <lineage>
        <taxon>Eukaryota</taxon>
        <taxon>Fungi</taxon>
        <taxon>Fungi incertae sedis</taxon>
        <taxon>Mucoromycota</taxon>
        <taxon>Glomeromycotina</taxon>
        <taxon>Glomeromycetes</taxon>
        <taxon>Diversisporales</taxon>
        <taxon>Gigasporaceae</taxon>
        <taxon>Racocetra</taxon>
    </lineage>
</organism>
<feature type="non-terminal residue" evidence="1">
    <location>
        <position position="63"/>
    </location>
</feature>
<protein>
    <submittedName>
        <fullName evidence="1">25879_t:CDS:1</fullName>
    </submittedName>
</protein>
<feature type="non-terminal residue" evidence="1">
    <location>
        <position position="1"/>
    </location>
</feature>
<proteinExistence type="predicted"/>
<gene>
    <name evidence="1" type="ORF">RPERSI_LOCUS25780</name>
</gene>
<dbReference type="EMBL" id="CAJVQC010086135">
    <property type="protein sequence ID" value="CAG8822351.1"/>
    <property type="molecule type" value="Genomic_DNA"/>
</dbReference>
<sequence>PEGNVAVNHEEQYINDKDGKESQIRWPVFIKMFLQYFVAIIITKCGDLRPQDNLLLWSPNLSQ</sequence>
<comment type="caution">
    <text evidence="1">The sequence shown here is derived from an EMBL/GenBank/DDBJ whole genome shotgun (WGS) entry which is preliminary data.</text>
</comment>
<name>A0ACA9S364_9GLOM</name>
<evidence type="ECO:0000313" key="1">
    <source>
        <dbReference type="EMBL" id="CAG8822351.1"/>
    </source>
</evidence>
<accession>A0ACA9S364</accession>
<reference evidence="1" key="1">
    <citation type="submission" date="2021-06" db="EMBL/GenBank/DDBJ databases">
        <authorList>
            <person name="Kallberg Y."/>
            <person name="Tangrot J."/>
            <person name="Rosling A."/>
        </authorList>
    </citation>
    <scope>NUCLEOTIDE SEQUENCE</scope>
    <source>
        <strain evidence="1">MA461A</strain>
    </source>
</reference>
<evidence type="ECO:0000313" key="2">
    <source>
        <dbReference type="Proteomes" id="UP000789920"/>
    </source>
</evidence>
<keyword evidence="2" id="KW-1185">Reference proteome</keyword>